<dbReference type="RefSeq" id="WP_042740945.1">
    <property type="nucleotide sequence ID" value="NZ_BAKO01000013.1"/>
</dbReference>
<organism evidence="1 3">
    <name type="scientific">Prevotella fusca JCM 17724</name>
    <dbReference type="NCBI Taxonomy" id="1236517"/>
    <lineage>
        <taxon>Bacteria</taxon>
        <taxon>Pseudomonadati</taxon>
        <taxon>Bacteroidota</taxon>
        <taxon>Bacteroidia</taxon>
        <taxon>Bacteroidales</taxon>
        <taxon>Prevotellaceae</taxon>
        <taxon>Prevotella</taxon>
    </lineage>
</organism>
<reference evidence="2 4" key="2">
    <citation type="submission" date="2021-03" db="EMBL/GenBank/DDBJ databases">
        <title>Human Oral Microbial Genomes.</title>
        <authorList>
            <person name="Johnston C.D."/>
            <person name="Chen T."/>
            <person name="Dewhirst F.E."/>
        </authorList>
    </citation>
    <scope>NUCLEOTIDE SEQUENCE [LARGE SCALE GENOMIC DNA]</scope>
    <source>
        <strain evidence="2 4">W1435</strain>
    </source>
</reference>
<keyword evidence="4" id="KW-1185">Reference proteome</keyword>
<reference evidence="1 3" key="1">
    <citation type="submission" date="2015-07" db="EMBL/GenBank/DDBJ databases">
        <authorList>
            <person name="Noorani M."/>
        </authorList>
    </citation>
    <scope>NUCLEOTIDE SEQUENCE [LARGE SCALE GENOMIC DNA]</scope>
    <source>
        <strain evidence="1 3">W1435</strain>
    </source>
</reference>
<dbReference type="EMBL" id="CP012074">
    <property type="protein sequence ID" value="AKU68601.1"/>
    <property type="molecule type" value="Genomic_DNA"/>
</dbReference>
<dbReference type="KEGG" id="pfus:ADJ77_01770"/>
<sequence length="69" mass="8001">MKQTRKFDVVFNDSLDSSCKGFSESYEYCLDYIKAYNGTSYSYFEDYKGGTVSIVDSETREEVYSEPVK</sequence>
<accession>A0A0K1NIU4</accession>
<dbReference type="Proteomes" id="UP000682005">
    <property type="component" value="Chromosome 1"/>
</dbReference>
<protein>
    <submittedName>
        <fullName evidence="1">Uncharacterized protein</fullName>
    </submittedName>
</protein>
<dbReference type="EMBL" id="CP072370">
    <property type="protein sequence ID" value="QUB87555.1"/>
    <property type="molecule type" value="Genomic_DNA"/>
</dbReference>
<dbReference type="STRING" id="1236517.ADJ77_01770"/>
<evidence type="ECO:0000313" key="3">
    <source>
        <dbReference type="Proteomes" id="UP000060345"/>
    </source>
</evidence>
<dbReference type="AlphaFoldDB" id="A0A0K1NIU4"/>
<gene>
    <name evidence="1" type="ORF">ADJ77_01770</name>
    <name evidence="2" type="ORF">J5A51_08920</name>
</gene>
<dbReference type="OrthoDB" id="1080973at2"/>
<dbReference type="Proteomes" id="UP000060345">
    <property type="component" value="Chromosome 1"/>
</dbReference>
<name>A0A0K1NIU4_9BACT</name>
<proteinExistence type="predicted"/>
<evidence type="ECO:0000313" key="4">
    <source>
        <dbReference type="Proteomes" id="UP000682005"/>
    </source>
</evidence>
<evidence type="ECO:0000313" key="1">
    <source>
        <dbReference type="EMBL" id="AKU68601.1"/>
    </source>
</evidence>
<evidence type="ECO:0000313" key="2">
    <source>
        <dbReference type="EMBL" id="QUB87555.1"/>
    </source>
</evidence>